<keyword evidence="2" id="KW-0969">Cilium</keyword>
<dbReference type="EMBL" id="JAOQKJ010000017">
    <property type="protein sequence ID" value="MCU6745799.1"/>
    <property type="molecule type" value="Genomic_DNA"/>
</dbReference>
<gene>
    <name evidence="2" type="ORF">OCV77_15085</name>
</gene>
<evidence type="ECO:0000313" key="3">
    <source>
        <dbReference type="Proteomes" id="UP001652432"/>
    </source>
</evidence>
<dbReference type="RefSeq" id="WP_262575834.1">
    <property type="nucleotide sequence ID" value="NZ_JAOQKJ010000017.1"/>
</dbReference>
<dbReference type="Gene3D" id="3.30.160.170">
    <property type="entry name" value="FlaG-like"/>
    <property type="match status" value="1"/>
</dbReference>
<dbReference type="Proteomes" id="UP001652432">
    <property type="component" value="Unassembled WGS sequence"/>
</dbReference>
<feature type="region of interest" description="Disordered" evidence="1">
    <location>
        <begin position="1"/>
        <end position="83"/>
    </location>
</feature>
<dbReference type="InterPro" id="IPR035924">
    <property type="entry name" value="FlaG-like_sf"/>
</dbReference>
<accession>A0ABT2T6A9</accession>
<evidence type="ECO:0000256" key="1">
    <source>
        <dbReference type="SAM" id="MobiDB-lite"/>
    </source>
</evidence>
<dbReference type="Pfam" id="PF03646">
    <property type="entry name" value="FlaG"/>
    <property type="match status" value="1"/>
</dbReference>
<dbReference type="PANTHER" id="PTHR37166:SF1">
    <property type="entry name" value="PROTEIN FLAG"/>
    <property type="match status" value="1"/>
</dbReference>
<protein>
    <submittedName>
        <fullName evidence="2">Flagellar protein FlaG</fullName>
    </submittedName>
</protein>
<feature type="compositionally biased region" description="Polar residues" evidence="1">
    <location>
        <begin position="8"/>
        <end position="19"/>
    </location>
</feature>
<dbReference type="PANTHER" id="PTHR37166">
    <property type="entry name" value="PROTEIN FLAG"/>
    <property type="match status" value="1"/>
</dbReference>
<organism evidence="2 3">
    <name type="scientific">Suilimivivens aceti</name>
    <dbReference type="NCBI Taxonomy" id="2981774"/>
    <lineage>
        <taxon>Bacteria</taxon>
        <taxon>Bacillati</taxon>
        <taxon>Bacillota</taxon>
        <taxon>Clostridia</taxon>
        <taxon>Lachnospirales</taxon>
        <taxon>Lachnospiraceae</taxon>
        <taxon>Suilimivivens</taxon>
    </lineage>
</organism>
<keyword evidence="2" id="KW-0282">Flagellum</keyword>
<feature type="compositionally biased region" description="Low complexity" evidence="1">
    <location>
        <begin position="59"/>
        <end position="74"/>
    </location>
</feature>
<name>A0ABT2T6A9_9FIRM</name>
<comment type="caution">
    <text evidence="2">The sequence shown here is derived from an EMBL/GenBank/DDBJ whole genome shotgun (WGS) entry which is preliminary data.</text>
</comment>
<keyword evidence="2" id="KW-0966">Cell projection</keyword>
<reference evidence="2 3" key="1">
    <citation type="journal article" date="2021" name="ISME Commun">
        <title>Automated analysis of genomic sequences facilitates high-throughput and comprehensive description of bacteria.</title>
        <authorList>
            <person name="Hitch T.C.A."/>
        </authorList>
    </citation>
    <scope>NUCLEOTIDE SEQUENCE [LARGE SCALE GENOMIC DNA]</scope>
    <source>
        <strain evidence="2 3">Sanger_18</strain>
    </source>
</reference>
<keyword evidence="3" id="KW-1185">Reference proteome</keyword>
<evidence type="ECO:0000313" key="2">
    <source>
        <dbReference type="EMBL" id="MCU6745799.1"/>
    </source>
</evidence>
<proteinExistence type="predicted"/>
<dbReference type="InterPro" id="IPR005186">
    <property type="entry name" value="FlaG"/>
</dbReference>
<sequence>MAIEALNSAVSYQAQTTRQAKPVQKTVVEDTEVTTTQGKAVSGDIAAGTRVGETERQDSQSGQNGSQNQQPSNEQLKKAVEQLNKSMPHSEAIFGFHEETNRVTIKIIDKDTKEVIRELPPEKTLDMIAKVWELAGILVDEKR</sequence>
<dbReference type="SUPFAM" id="SSF160214">
    <property type="entry name" value="FlaG-like"/>
    <property type="match status" value="1"/>
</dbReference>